<reference evidence="2" key="1">
    <citation type="submission" date="2013-09" db="EMBL/GenBank/DDBJ databases">
        <title>Corchorus olitorius genome sequencing.</title>
        <authorList>
            <person name="Alam M."/>
            <person name="Haque M.S."/>
            <person name="Islam M.S."/>
            <person name="Emdad E.M."/>
            <person name="Islam M.M."/>
            <person name="Ahmed B."/>
            <person name="Halim A."/>
            <person name="Hossen Q.M.M."/>
            <person name="Hossain M.Z."/>
            <person name="Ahmed R."/>
            <person name="Khan M.M."/>
            <person name="Islam R."/>
            <person name="Rashid M.M."/>
            <person name="Khan S.A."/>
            <person name="Rahman M.S."/>
            <person name="Alam M."/>
            <person name="Yahiya A.S."/>
            <person name="Khan M.S."/>
            <person name="Azam M.S."/>
            <person name="Haque T."/>
            <person name="Lashkar M.Z.H."/>
            <person name="Akhand A.I."/>
            <person name="Morshed G."/>
            <person name="Roy S."/>
            <person name="Uddin K.S."/>
            <person name="Rabeya T."/>
            <person name="Hossain A.S."/>
            <person name="Chowdhury A."/>
            <person name="Snigdha A.R."/>
            <person name="Mortoza M.S."/>
            <person name="Matin S.A."/>
            <person name="Hoque S.M.E."/>
            <person name="Islam M.K."/>
            <person name="Roy D.K."/>
            <person name="Haider R."/>
            <person name="Moosa M.M."/>
            <person name="Elias S.M."/>
            <person name="Hasan A.M."/>
            <person name="Jahan S."/>
            <person name="Shafiuddin M."/>
            <person name="Mahmood N."/>
            <person name="Shommy N.S."/>
        </authorList>
    </citation>
    <scope>NUCLEOTIDE SEQUENCE [LARGE SCALE GENOMIC DNA]</scope>
    <source>
        <strain evidence="2">cv. O-4</strain>
    </source>
</reference>
<dbReference type="Proteomes" id="UP000187203">
    <property type="component" value="Unassembled WGS sequence"/>
</dbReference>
<protein>
    <submittedName>
        <fullName evidence="1">Uncharacterized protein</fullName>
    </submittedName>
</protein>
<evidence type="ECO:0000313" key="1">
    <source>
        <dbReference type="EMBL" id="OMO61526.1"/>
    </source>
</evidence>
<accession>A0A1R3GTZ4</accession>
<proteinExistence type="predicted"/>
<name>A0A1R3GTZ4_9ROSI</name>
<dbReference type="AlphaFoldDB" id="A0A1R3GTZ4"/>
<dbReference type="EMBL" id="AWUE01021614">
    <property type="protein sequence ID" value="OMO61526.1"/>
    <property type="molecule type" value="Genomic_DNA"/>
</dbReference>
<comment type="caution">
    <text evidence="1">The sequence shown here is derived from an EMBL/GenBank/DDBJ whole genome shotgun (WGS) entry which is preliminary data.</text>
</comment>
<sequence>MRVTRHLTCHIVNSGKLLHELPLKLRTWFKQSLIDSPTQKVAAELSCCQWKISALQQFAISDSFAWIC</sequence>
<gene>
    <name evidence="1" type="ORF">COLO4_33412</name>
</gene>
<organism evidence="1 2">
    <name type="scientific">Corchorus olitorius</name>
    <dbReference type="NCBI Taxonomy" id="93759"/>
    <lineage>
        <taxon>Eukaryota</taxon>
        <taxon>Viridiplantae</taxon>
        <taxon>Streptophyta</taxon>
        <taxon>Embryophyta</taxon>
        <taxon>Tracheophyta</taxon>
        <taxon>Spermatophyta</taxon>
        <taxon>Magnoliopsida</taxon>
        <taxon>eudicotyledons</taxon>
        <taxon>Gunneridae</taxon>
        <taxon>Pentapetalae</taxon>
        <taxon>rosids</taxon>
        <taxon>malvids</taxon>
        <taxon>Malvales</taxon>
        <taxon>Malvaceae</taxon>
        <taxon>Grewioideae</taxon>
        <taxon>Apeibeae</taxon>
        <taxon>Corchorus</taxon>
    </lineage>
</organism>
<evidence type="ECO:0000313" key="2">
    <source>
        <dbReference type="Proteomes" id="UP000187203"/>
    </source>
</evidence>
<keyword evidence="2" id="KW-1185">Reference proteome</keyword>